<comment type="similarity">
    <text evidence="1">Belongs to the phospholipase D family.</text>
</comment>
<dbReference type="GO" id="GO:0003824">
    <property type="term" value="F:catalytic activity"/>
    <property type="evidence" value="ECO:0007669"/>
    <property type="project" value="InterPro"/>
</dbReference>
<dbReference type="PANTHER" id="PTHR10185:SF17">
    <property type="entry name" value="GM01519P-RELATED"/>
    <property type="match status" value="1"/>
</dbReference>
<keyword evidence="3" id="KW-0472">Membrane</keyword>
<organism evidence="5 6">
    <name type="scientific">Petrolisthes manimaculis</name>
    <dbReference type="NCBI Taxonomy" id="1843537"/>
    <lineage>
        <taxon>Eukaryota</taxon>
        <taxon>Metazoa</taxon>
        <taxon>Ecdysozoa</taxon>
        <taxon>Arthropoda</taxon>
        <taxon>Crustacea</taxon>
        <taxon>Multicrustacea</taxon>
        <taxon>Malacostraca</taxon>
        <taxon>Eumalacostraca</taxon>
        <taxon>Eucarida</taxon>
        <taxon>Decapoda</taxon>
        <taxon>Pleocyemata</taxon>
        <taxon>Anomura</taxon>
        <taxon>Galatheoidea</taxon>
        <taxon>Porcellanidae</taxon>
        <taxon>Petrolisthes</taxon>
    </lineage>
</organism>
<evidence type="ECO:0000256" key="3">
    <source>
        <dbReference type="SAM" id="Phobius"/>
    </source>
</evidence>
<dbReference type="PANTHER" id="PTHR10185">
    <property type="entry name" value="PHOSPHOLIPASE D - RELATED"/>
    <property type="match status" value="1"/>
</dbReference>
<dbReference type="AlphaFoldDB" id="A0AAE1QH31"/>
<dbReference type="SMART" id="SM00155">
    <property type="entry name" value="PLDc"/>
    <property type="match status" value="2"/>
</dbReference>
<dbReference type="InterPro" id="IPR050874">
    <property type="entry name" value="Diverse_PLD-related"/>
</dbReference>
<dbReference type="InterPro" id="IPR032803">
    <property type="entry name" value="PLDc_3"/>
</dbReference>
<feature type="region of interest" description="Disordered" evidence="2">
    <location>
        <begin position="42"/>
        <end position="83"/>
    </location>
</feature>
<dbReference type="PROSITE" id="PS50035">
    <property type="entry name" value="PLD"/>
    <property type="match status" value="2"/>
</dbReference>
<evidence type="ECO:0000313" key="5">
    <source>
        <dbReference type="EMBL" id="KAK4326829.1"/>
    </source>
</evidence>
<feature type="compositionally biased region" description="Basic and acidic residues" evidence="2">
    <location>
        <begin position="50"/>
        <end position="75"/>
    </location>
</feature>
<comment type="caution">
    <text evidence="5">The sequence shown here is derived from an EMBL/GenBank/DDBJ whole genome shotgun (WGS) entry which is preliminary data.</text>
</comment>
<dbReference type="EMBL" id="JAWZYT010000193">
    <property type="protein sequence ID" value="KAK4326829.1"/>
    <property type="molecule type" value="Genomic_DNA"/>
</dbReference>
<feature type="domain" description="PLD phosphodiesterase" evidence="4">
    <location>
        <begin position="254"/>
        <end position="281"/>
    </location>
</feature>
<feature type="transmembrane region" description="Helical" evidence="3">
    <location>
        <begin position="97"/>
        <end position="117"/>
    </location>
</feature>
<sequence length="549" mass="61535">MKYKPCITKSDQDEKTVVEGSGKLDFGQYELELWDLRYNRNQHTSNTQTHMEERGGEGGRRGGEDARRRGDDRRGSSAGRENNKNNKSLMVRLVRPSCLPVTIIVTLSLLIVVMALLDGTLLRTGDGDACCHCDDCSFQLVESIPENLTYIPGSVHYPSIYQAWTSLIQRAESSVDIAAFYWTLLNEDITDKPFPSAWQGQDILNRLNDTGLKGDVKIRIAQNWPSKSSPQRDSAMLAEAGAAQVRSLDFGHLVGGVLHTKLWVVDGKHLYLGSANMDWRSLTQVKEVGVVISNCSCLVKDISKIFEVYWQLGKEGAVIPSSWPSDLQTPFNIDNQMNIVLSGTPVNTYLSSSPPPLSPKGRSDDIIAILDVIDKAQHFVYVAVMDYFPRMLYTKDKKFWPLIDDRLRAASWERGVRVRVLGSHWPHTRPDMPAFLASLQALTGNHTHMDVQARLFVVPSYTDQQRKIPFARVNHNKYMVTDNTAYIGTSNWSGDYFINTAGVGLIVNETVTSSTPQPNSTTLSLRAQLQALFERDWDSEFAKPVEGFL</sequence>
<keyword evidence="6" id="KW-1185">Reference proteome</keyword>
<dbReference type="Gene3D" id="3.30.870.10">
    <property type="entry name" value="Endonuclease Chain A"/>
    <property type="match status" value="2"/>
</dbReference>
<reference evidence="5" key="1">
    <citation type="submission" date="2023-11" db="EMBL/GenBank/DDBJ databases">
        <title>Genome assemblies of two species of porcelain crab, Petrolisthes cinctipes and Petrolisthes manimaculis (Anomura: Porcellanidae).</title>
        <authorList>
            <person name="Angst P."/>
        </authorList>
    </citation>
    <scope>NUCLEOTIDE SEQUENCE</scope>
    <source>
        <strain evidence="5">PB745_02</strain>
        <tissue evidence="5">Gill</tissue>
    </source>
</reference>
<feature type="domain" description="PLD phosphodiesterase" evidence="4">
    <location>
        <begin position="470"/>
        <end position="496"/>
    </location>
</feature>
<protein>
    <recommendedName>
        <fullName evidence="4">PLD phosphodiesterase domain-containing protein</fullName>
    </recommendedName>
</protein>
<dbReference type="Proteomes" id="UP001292094">
    <property type="component" value="Unassembled WGS sequence"/>
</dbReference>
<dbReference type="SUPFAM" id="SSF56024">
    <property type="entry name" value="Phospholipase D/nuclease"/>
    <property type="match status" value="2"/>
</dbReference>
<dbReference type="InterPro" id="IPR001736">
    <property type="entry name" value="PLipase_D/transphosphatidylase"/>
</dbReference>
<evidence type="ECO:0000313" key="6">
    <source>
        <dbReference type="Proteomes" id="UP001292094"/>
    </source>
</evidence>
<evidence type="ECO:0000256" key="2">
    <source>
        <dbReference type="SAM" id="MobiDB-lite"/>
    </source>
</evidence>
<proteinExistence type="inferred from homology"/>
<name>A0AAE1QH31_9EUCA</name>
<evidence type="ECO:0000256" key="1">
    <source>
        <dbReference type="ARBA" id="ARBA00008664"/>
    </source>
</evidence>
<dbReference type="Pfam" id="PF13918">
    <property type="entry name" value="PLDc_3"/>
    <property type="match status" value="1"/>
</dbReference>
<accession>A0AAE1QH31</accession>
<evidence type="ECO:0000259" key="4">
    <source>
        <dbReference type="PROSITE" id="PS50035"/>
    </source>
</evidence>
<dbReference type="CDD" id="cd09106">
    <property type="entry name" value="PLDc_vPLD3_4_5_like_1"/>
    <property type="match status" value="1"/>
</dbReference>
<dbReference type="Pfam" id="PF00614">
    <property type="entry name" value="PLDc"/>
    <property type="match status" value="1"/>
</dbReference>
<gene>
    <name evidence="5" type="ORF">Pmani_002661</name>
</gene>
<keyword evidence="3" id="KW-1133">Transmembrane helix</keyword>
<keyword evidence="3" id="KW-0812">Transmembrane</keyword>